<name>A0A8J7MB67_9RHOB</name>
<dbReference type="EMBL" id="JAEHHL010000013">
    <property type="protein sequence ID" value="MBK0401073.1"/>
    <property type="molecule type" value="Genomic_DNA"/>
</dbReference>
<dbReference type="AlphaFoldDB" id="A0A8J7MB67"/>
<evidence type="ECO:0000256" key="1">
    <source>
        <dbReference type="SAM" id="Coils"/>
    </source>
</evidence>
<comment type="caution">
    <text evidence="2">The sequence shown here is derived from an EMBL/GenBank/DDBJ whole genome shotgun (WGS) entry which is preliminary data.</text>
</comment>
<accession>A0A8J7MB67</accession>
<protein>
    <submittedName>
        <fullName evidence="2">Uncharacterized protein</fullName>
    </submittedName>
</protein>
<evidence type="ECO:0000313" key="2">
    <source>
        <dbReference type="EMBL" id="MBK0401073.1"/>
    </source>
</evidence>
<feature type="coiled-coil region" evidence="1">
    <location>
        <begin position="20"/>
        <end position="47"/>
    </location>
</feature>
<reference evidence="2" key="1">
    <citation type="submission" date="2020-12" db="EMBL/GenBank/DDBJ databases">
        <title>Bacterial taxonomy.</title>
        <authorList>
            <person name="Pan X."/>
        </authorList>
    </citation>
    <scope>NUCLEOTIDE SEQUENCE</scope>
    <source>
        <strain evidence="2">M0105</strain>
    </source>
</reference>
<evidence type="ECO:0000313" key="3">
    <source>
        <dbReference type="Proteomes" id="UP000655420"/>
    </source>
</evidence>
<sequence>MKHMLDGRSTMAVFSGGAKVSELEKKLARMEARVAELEQRLARSETRFEMSVRFFEHRVDQIYARILPVLGRETGLFAGPDEPVASPALVARPAGEVESFSSLADASDGFLRPGRYGSPFAEAGFRLALGLAVERDGAVEVQSDQRGAAMFGPYKRMTPGDYRLLWTVAPAPDATGSVALGFDLYSPTIDRVIAHANLTGVLDGPRTVELPVTIGPELSEAVFELRVHQQGGAAARIAALDLMSA</sequence>
<dbReference type="RefSeq" id="WP_200613143.1">
    <property type="nucleotide sequence ID" value="NZ_JAEHHL010000013.1"/>
</dbReference>
<keyword evidence="3" id="KW-1185">Reference proteome</keyword>
<proteinExistence type="predicted"/>
<organism evidence="2 3">
    <name type="scientific">Thermohalobaculum xanthum</name>
    <dbReference type="NCBI Taxonomy" id="2753746"/>
    <lineage>
        <taxon>Bacteria</taxon>
        <taxon>Pseudomonadati</taxon>
        <taxon>Pseudomonadota</taxon>
        <taxon>Alphaproteobacteria</taxon>
        <taxon>Rhodobacterales</taxon>
        <taxon>Paracoccaceae</taxon>
        <taxon>Thermohalobaculum</taxon>
    </lineage>
</organism>
<dbReference type="Proteomes" id="UP000655420">
    <property type="component" value="Unassembled WGS sequence"/>
</dbReference>
<keyword evidence="1" id="KW-0175">Coiled coil</keyword>
<gene>
    <name evidence="2" type="ORF">H0I76_17890</name>
</gene>